<keyword evidence="6" id="KW-0807">Transducer</keyword>
<sequence length="303" mass="34518">MSNLSKQEDFELSCFNLEVNFATSSFLNVTNIVTAIVNSVFSLTAVLWNFLFILTYKRTPSLRCPSYTFLCCLALSDLTVGLIVQPSFVAHKIGEIQHDFGIYCSTRITSETTTRVCSGVSILTLTAIAVERYLELRLHLRHKEIVTNFRTVVIAILLWCITIILAGLWFVLDWKKFNAIIAFCMLSCLIVTLWAYSRIYKEVRRHRRVIQSQEQATSMRNMIKFGKSTITMVYILGLYVISNALLTGVVIAHRAQGYTESIKLAYIYISTCTFICSSINPVLYFWRISDIRHAVIRTVKAVA</sequence>
<dbReference type="InterPro" id="IPR017452">
    <property type="entry name" value="GPCR_Rhodpsn_7TM"/>
</dbReference>
<keyword evidence="6 9" id="KW-0675">Receptor</keyword>
<accession>A0AAD9QRE9</accession>
<feature type="transmembrane region" description="Helical" evidence="7">
    <location>
        <begin position="177"/>
        <end position="197"/>
    </location>
</feature>
<dbReference type="PROSITE" id="PS50262">
    <property type="entry name" value="G_PROTEIN_RECEP_F1_2"/>
    <property type="match status" value="1"/>
</dbReference>
<name>A0AAD9QRE9_ACRCE</name>
<dbReference type="PRINTS" id="PR00237">
    <property type="entry name" value="GPCRRHODOPSN"/>
</dbReference>
<evidence type="ECO:0000256" key="5">
    <source>
        <dbReference type="ARBA" id="ARBA00023136"/>
    </source>
</evidence>
<feature type="domain" description="G-protein coupled receptors family 1 profile" evidence="8">
    <location>
        <begin position="48"/>
        <end position="284"/>
    </location>
</feature>
<dbReference type="EMBL" id="JARQWQ010000018">
    <property type="protein sequence ID" value="KAK2565980.1"/>
    <property type="molecule type" value="Genomic_DNA"/>
</dbReference>
<dbReference type="SUPFAM" id="SSF81321">
    <property type="entry name" value="Family A G protein-coupled receptor-like"/>
    <property type="match status" value="1"/>
</dbReference>
<dbReference type="GO" id="GO:0004930">
    <property type="term" value="F:G protein-coupled receptor activity"/>
    <property type="evidence" value="ECO:0007669"/>
    <property type="project" value="UniProtKB-KW"/>
</dbReference>
<reference evidence="9" key="2">
    <citation type="journal article" date="2023" name="Science">
        <title>Genomic signatures of disease resistance in endangered staghorn corals.</title>
        <authorList>
            <person name="Vollmer S.V."/>
            <person name="Selwyn J.D."/>
            <person name="Despard B.A."/>
            <person name="Roesel C.L."/>
        </authorList>
    </citation>
    <scope>NUCLEOTIDE SEQUENCE</scope>
    <source>
        <strain evidence="9">K2</strain>
    </source>
</reference>
<protein>
    <submittedName>
        <fullName evidence="9">Adenosine receptor A1</fullName>
    </submittedName>
</protein>
<comment type="similarity">
    <text evidence="6">Belongs to the G-protein coupled receptor 1 family.</text>
</comment>
<proteinExistence type="inferred from homology"/>
<evidence type="ECO:0000256" key="7">
    <source>
        <dbReference type="SAM" id="Phobius"/>
    </source>
</evidence>
<feature type="transmembrane region" description="Helical" evidence="7">
    <location>
        <begin position="151"/>
        <end position="171"/>
    </location>
</feature>
<keyword evidence="6" id="KW-0297">G-protein coupled receptor</keyword>
<dbReference type="PROSITE" id="PS00237">
    <property type="entry name" value="G_PROTEIN_RECEP_F1_1"/>
    <property type="match status" value="1"/>
</dbReference>
<comment type="subcellular location">
    <subcellularLocation>
        <location evidence="1">Cell membrane</location>
        <topology evidence="1">Multi-pass membrane protein</topology>
    </subcellularLocation>
</comment>
<keyword evidence="2" id="KW-1003">Cell membrane</keyword>
<feature type="transmembrane region" description="Helical" evidence="7">
    <location>
        <begin position="265"/>
        <end position="286"/>
    </location>
</feature>
<evidence type="ECO:0000313" key="10">
    <source>
        <dbReference type="Proteomes" id="UP001249851"/>
    </source>
</evidence>
<gene>
    <name evidence="9" type="ORF">P5673_010297</name>
</gene>
<evidence type="ECO:0000256" key="2">
    <source>
        <dbReference type="ARBA" id="ARBA00022475"/>
    </source>
</evidence>
<evidence type="ECO:0000256" key="6">
    <source>
        <dbReference type="RuleBase" id="RU000688"/>
    </source>
</evidence>
<evidence type="ECO:0000256" key="1">
    <source>
        <dbReference type="ARBA" id="ARBA00004651"/>
    </source>
</evidence>
<dbReference type="AlphaFoldDB" id="A0AAD9QRE9"/>
<comment type="caution">
    <text evidence="9">The sequence shown here is derived from an EMBL/GenBank/DDBJ whole genome shotgun (WGS) entry which is preliminary data.</text>
</comment>
<evidence type="ECO:0000259" key="8">
    <source>
        <dbReference type="PROSITE" id="PS50262"/>
    </source>
</evidence>
<keyword evidence="3 6" id="KW-0812">Transmembrane</keyword>
<dbReference type="Proteomes" id="UP001249851">
    <property type="component" value="Unassembled WGS sequence"/>
</dbReference>
<evidence type="ECO:0000256" key="3">
    <source>
        <dbReference type="ARBA" id="ARBA00022692"/>
    </source>
</evidence>
<dbReference type="CDD" id="cd00637">
    <property type="entry name" value="7tm_classA_rhodopsin-like"/>
    <property type="match status" value="1"/>
</dbReference>
<keyword evidence="5 7" id="KW-0472">Membrane</keyword>
<dbReference type="Gene3D" id="1.20.1070.10">
    <property type="entry name" value="Rhodopsin 7-helix transmembrane proteins"/>
    <property type="match status" value="1"/>
</dbReference>
<keyword evidence="10" id="KW-1185">Reference proteome</keyword>
<dbReference type="GO" id="GO:0005886">
    <property type="term" value="C:plasma membrane"/>
    <property type="evidence" value="ECO:0007669"/>
    <property type="project" value="UniProtKB-SubCell"/>
</dbReference>
<dbReference type="PANTHER" id="PTHR22750">
    <property type="entry name" value="G-PROTEIN COUPLED RECEPTOR"/>
    <property type="match status" value="1"/>
</dbReference>
<organism evidence="9 10">
    <name type="scientific">Acropora cervicornis</name>
    <name type="common">Staghorn coral</name>
    <dbReference type="NCBI Taxonomy" id="6130"/>
    <lineage>
        <taxon>Eukaryota</taxon>
        <taxon>Metazoa</taxon>
        <taxon>Cnidaria</taxon>
        <taxon>Anthozoa</taxon>
        <taxon>Hexacorallia</taxon>
        <taxon>Scleractinia</taxon>
        <taxon>Astrocoeniina</taxon>
        <taxon>Acroporidae</taxon>
        <taxon>Acropora</taxon>
    </lineage>
</organism>
<dbReference type="Pfam" id="PF00001">
    <property type="entry name" value="7tm_1"/>
    <property type="match status" value="1"/>
</dbReference>
<evidence type="ECO:0000313" key="9">
    <source>
        <dbReference type="EMBL" id="KAK2565980.1"/>
    </source>
</evidence>
<reference evidence="9" key="1">
    <citation type="journal article" date="2023" name="G3 (Bethesda)">
        <title>Whole genome assembly and annotation of the endangered Caribbean coral Acropora cervicornis.</title>
        <authorList>
            <person name="Selwyn J.D."/>
            <person name="Vollmer S.V."/>
        </authorList>
    </citation>
    <scope>NUCLEOTIDE SEQUENCE</scope>
    <source>
        <strain evidence="9">K2</strain>
    </source>
</reference>
<dbReference type="InterPro" id="IPR000276">
    <property type="entry name" value="GPCR_Rhodpsn"/>
</dbReference>
<feature type="transmembrane region" description="Helical" evidence="7">
    <location>
        <begin position="229"/>
        <end position="253"/>
    </location>
</feature>
<keyword evidence="4 7" id="KW-1133">Transmembrane helix</keyword>
<feature type="transmembrane region" description="Helical" evidence="7">
    <location>
        <begin position="32"/>
        <end position="54"/>
    </location>
</feature>
<evidence type="ECO:0000256" key="4">
    <source>
        <dbReference type="ARBA" id="ARBA00022989"/>
    </source>
</evidence>